<evidence type="ECO:0000256" key="2">
    <source>
        <dbReference type="ARBA" id="ARBA00004754"/>
    </source>
</evidence>
<dbReference type="AlphaFoldDB" id="A0A7M2TG39"/>
<reference evidence="8 9" key="1">
    <citation type="submission" date="2020-10" db="EMBL/GenBank/DDBJ databases">
        <title>Streptomyces chromofuscus complate genome analysis.</title>
        <authorList>
            <person name="Anwar N."/>
        </authorList>
    </citation>
    <scope>NUCLEOTIDE SEQUENCE [LARGE SCALE GENOMIC DNA]</scope>
    <source>
        <strain evidence="8 9">DSM 40273</strain>
    </source>
</reference>
<feature type="domain" description="Oxo-4-hydroxy-4-carboxy-5-ureidoimidazoline decarboxylase" evidence="7">
    <location>
        <begin position="21"/>
        <end position="79"/>
    </location>
</feature>
<sequence>MPAHRLPDLPGRVAIPVEHVNTAPAEDLRHLLLSCLHSLRWAGRVADHRPYPDASALLAAADEAAYDLTPADLAEALEAESLPRLPDGAYSAAHTALNAANAAYEARFGHVFVICLDEVPPDEALDRLLAAIRSRLANEPEEEREVAAEELRRLARGRLVYALRDAKNPTTSQNGATPGQ</sequence>
<keyword evidence="4" id="KW-0659">Purine metabolism</keyword>
<organism evidence="8 9">
    <name type="scientific">Streptomyces chromofuscus</name>
    <dbReference type="NCBI Taxonomy" id="42881"/>
    <lineage>
        <taxon>Bacteria</taxon>
        <taxon>Bacillati</taxon>
        <taxon>Actinomycetota</taxon>
        <taxon>Actinomycetes</taxon>
        <taxon>Kitasatosporales</taxon>
        <taxon>Streptomycetaceae</taxon>
        <taxon>Streptomyces</taxon>
    </lineage>
</organism>
<comment type="catalytic activity">
    <reaction evidence="1">
        <text>5-hydroxy-2-oxo-4-ureido-2,5-dihydro-1H-imidazole-5-carboxylate + H(+) = (S)-allantoin + CO2</text>
        <dbReference type="Rhea" id="RHEA:26301"/>
        <dbReference type="ChEBI" id="CHEBI:15378"/>
        <dbReference type="ChEBI" id="CHEBI:15678"/>
        <dbReference type="ChEBI" id="CHEBI:16526"/>
        <dbReference type="ChEBI" id="CHEBI:58639"/>
        <dbReference type="EC" id="4.1.1.97"/>
    </reaction>
</comment>
<dbReference type="InterPro" id="IPR018020">
    <property type="entry name" value="OHCU_decarboxylase"/>
</dbReference>
<protein>
    <recommendedName>
        <fullName evidence="3">2-oxo-4-hydroxy-4-carboxy-5-ureidoimidazoline decarboxylase</fullName>
        <ecNumber evidence="3">4.1.1.97</ecNumber>
    </recommendedName>
</protein>
<gene>
    <name evidence="8" type="ORF">IPT68_22285</name>
</gene>
<evidence type="ECO:0000313" key="8">
    <source>
        <dbReference type="EMBL" id="QOV47720.1"/>
    </source>
</evidence>
<dbReference type="SUPFAM" id="SSF158694">
    <property type="entry name" value="UraD-Like"/>
    <property type="match status" value="1"/>
</dbReference>
<dbReference type="NCBIfam" id="NF010372">
    <property type="entry name" value="PRK13798.1"/>
    <property type="match status" value="1"/>
</dbReference>
<evidence type="ECO:0000256" key="1">
    <source>
        <dbReference type="ARBA" id="ARBA00001163"/>
    </source>
</evidence>
<dbReference type="GO" id="GO:0051997">
    <property type="term" value="F:2-oxo-4-hydroxy-4-carboxy-5-ureidoimidazoline decarboxylase activity"/>
    <property type="evidence" value="ECO:0007669"/>
    <property type="project" value="UniProtKB-EC"/>
</dbReference>
<evidence type="ECO:0000256" key="3">
    <source>
        <dbReference type="ARBA" id="ARBA00012257"/>
    </source>
</evidence>
<evidence type="ECO:0000256" key="4">
    <source>
        <dbReference type="ARBA" id="ARBA00022631"/>
    </source>
</evidence>
<dbReference type="EC" id="4.1.1.97" evidence="3"/>
<keyword evidence="5" id="KW-0210">Decarboxylase</keyword>
<dbReference type="Pfam" id="PF09349">
    <property type="entry name" value="OHCU_decarbox"/>
    <property type="match status" value="2"/>
</dbReference>
<dbReference type="InterPro" id="IPR036778">
    <property type="entry name" value="OHCU_decarboxylase_sf"/>
</dbReference>
<dbReference type="GO" id="GO:0019628">
    <property type="term" value="P:urate catabolic process"/>
    <property type="evidence" value="ECO:0007669"/>
    <property type="project" value="TreeGrafter"/>
</dbReference>
<dbReference type="Gene3D" id="1.10.3330.10">
    <property type="entry name" value="Oxo-4-hydroxy-4-carboxy-5-ureidoimidazoline decarboxylase"/>
    <property type="match status" value="2"/>
</dbReference>
<name>A0A7M2TG39_STRCW</name>
<dbReference type="KEGG" id="schf:IPT68_22285"/>
<comment type="pathway">
    <text evidence="2">Purine metabolism; urate degradation; (S)-allantoin from urate: step 3/3.</text>
</comment>
<keyword evidence="6 8" id="KW-0456">Lyase</keyword>
<evidence type="ECO:0000259" key="7">
    <source>
        <dbReference type="Pfam" id="PF09349"/>
    </source>
</evidence>
<dbReference type="PANTHER" id="PTHR43466">
    <property type="entry name" value="2-OXO-4-HYDROXY-4-CARBOXY-5-UREIDOIMIDAZOLINE DECARBOXYLASE-RELATED"/>
    <property type="match status" value="1"/>
</dbReference>
<accession>A0A7M2TG39</accession>
<keyword evidence="9" id="KW-1185">Reference proteome</keyword>
<proteinExistence type="predicted"/>
<dbReference type="RefSeq" id="WP_189700987.1">
    <property type="nucleotide sequence ID" value="NZ_BMTA01000022.1"/>
</dbReference>
<evidence type="ECO:0000256" key="5">
    <source>
        <dbReference type="ARBA" id="ARBA00022793"/>
    </source>
</evidence>
<evidence type="ECO:0000313" key="9">
    <source>
        <dbReference type="Proteomes" id="UP000594008"/>
    </source>
</evidence>
<dbReference type="PANTHER" id="PTHR43466:SF1">
    <property type="entry name" value="2-OXO-4-HYDROXY-4-CARBOXY-5-UREIDOIMIDAZOLINE DECARBOXYLASE-RELATED"/>
    <property type="match status" value="1"/>
</dbReference>
<dbReference type="GO" id="GO:0006144">
    <property type="term" value="P:purine nucleobase metabolic process"/>
    <property type="evidence" value="ECO:0007669"/>
    <property type="project" value="UniProtKB-KW"/>
</dbReference>
<feature type="domain" description="Oxo-4-hydroxy-4-carboxy-5-ureidoimidazoline decarboxylase" evidence="7">
    <location>
        <begin position="92"/>
        <end position="159"/>
    </location>
</feature>
<evidence type="ECO:0000256" key="6">
    <source>
        <dbReference type="ARBA" id="ARBA00023239"/>
    </source>
</evidence>
<dbReference type="EMBL" id="CP063374">
    <property type="protein sequence ID" value="QOV47720.1"/>
    <property type="molecule type" value="Genomic_DNA"/>
</dbReference>
<dbReference type="Proteomes" id="UP000594008">
    <property type="component" value="Chromosome"/>
</dbReference>